<dbReference type="HOGENOM" id="CLU_1378569_0_0_1"/>
<dbReference type="GeneID" id="18919814"/>
<gene>
    <name evidence="2" type="ORF">PHACADRAFT_33523</name>
</gene>
<feature type="region of interest" description="Disordered" evidence="1">
    <location>
        <begin position="1"/>
        <end position="114"/>
    </location>
</feature>
<organism evidence="2 3">
    <name type="scientific">Phanerochaete carnosa (strain HHB-10118-sp)</name>
    <name type="common">White-rot fungus</name>
    <name type="synonym">Peniophora carnosa</name>
    <dbReference type="NCBI Taxonomy" id="650164"/>
    <lineage>
        <taxon>Eukaryota</taxon>
        <taxon>Fungi</taxon>
        <taxon>Dikarya</taxon>
        <taxon>Basidiomycota</taxon>
        <taxon>Agaricomycotina</taxon>
        <taxon>Agaricomycetes</taxon>
        <taxon>Polyporales</taxon>
        <taxon>Phanerochaetaceae</taxon>
        <taxon>Phanerochaete</taxon>
    </lineage>
</organism>
<dbReference type="InParanoid" id="K5UIL4"/>
<dbReference type="KEGG" id="pco:PHACADRAFT_33523"/>
<protein>
    <submittedName>
        <fullName evidence="2">Uncharacterized protein</fullName>
    </submittedName>
</protein>
<feature type="compositionally biased region" description="Polar residues" evidence="1">
    <location>
        <begin position="68"/>
        <end position="93"/>
    </location>
</feature>
<keyword evidence="3" id="KW-1185">Reference proteome</keyword>
<dbReference type="AlphaFoldDB" id="K5UIL4"/>
<evidence type="ECO:0000256" key="1">
    <source>
        <dbReference type="SAM" id="MobiDB-lite"/>
    </source>
</evidence>
<sequence length="198" mass="22043">MKPTLLSGYKRDRIQVAHSSVPVDPLARRKDGRPSPSAMAEESTTRNDETLSTSFPHVVSRESEQREASTQQFAQREVEQSTALAQQLVTSNYPQPTTPPTQSISRENQPVPGLEGQNVTIIGQFLRSLMPRMEVHTNRVMHAGLVDRETFTAFRGLSKTGQMRILTCDMQLNPLEASLFHEAVIGEAFMSRFAACLS</sequence>
<dbReference type="EMBL" id="JH930483">
    <property type="protein sequence ID" value="EKM49346.1"/>
    <property type="molecule type" value="Genomic_DNA"/>
</dbReference>
<reference evidence="2 3" key="1">
    <citation type="journal article" date="2012" name="BMC Genomics">
        <title>Comparative genomics of the white-rot fungi, Phanerochaete carnosa and P. chrysosporium, to elucidate the genetic basis of the distinct wood types they colonize.</title>
        <authorList>
            <person name="Suzuki H."/>
            <person name="MacDonald J."/>
            <person name="Syed K."/>
            <person name="Salamov A."/>
            <person name="Hori C."/>
            <person name="Aerts A."/>
            <person name="Henrissat B."/>
            <person name="Wiebenga A."/>
            <person name="vanKuyk P.A."/>
            <person name="Barry K."/>
            <person name="Lindquist E."/>
            <person name="LaButti K."/>
            <person name="Lapidus A."/>
            <person name="Lucas S."/>
            <person name="Coutinho P."/>
            <person name="Gong Y."/>
            <person name="Samejima M."/>
            <person name="Mahadevan R."/>
            <person name="Abou-Zaid M."/>
            <person name="de Vries R.P."/>
            <person name="Igarashi K."/>
            <person name="Yadav J.S."/>
            <person name="Grigoriev I.V."/>
            <person name="Master E.R."/>
        </authorList>
    </citation>
    <scope>NUCLEOTIDE SEQUENCE [LARGE SCALE GENOMIC DNA]</scope>
    <source>
        <strain evidence="2 3">HHB-10118-sp</strain>
    </source>
</reference>
<name>K5UIL4_PHACS</name>
<accession>K5UIL4</accession>
<evidence type="ECO:0000313" key="3">
    <source>
        <dbReference type="Proteomes" id="UP000008370"/>
    </source>
</evidence>
<dbReference type="Proteomes" id="UP000008370">
    <property type="component" value="Unassembled WGS sequence"/>
</dbReference>
<evidence type="ECO:0000313" key="2">
    <source>
        <dbReference type="EMBL" id="EKM49346.1"/>
    </source>
</evidence>
<proteinExistence type="predicted"/>
<dbReference type="RefSeq" id="XP_007402107.1">
    <property type="nucleotide sequence ID" value="XM_007402045.1"/>
</dbReference>